<name>A0A6J2ULW7_CHACN</name>
<dbReference type="SMART" id="SM00407">
    <property type="entry name" value="IGc1"/>
    <property type="match status" value="1"/>
</dbReference>
<evidence type="ECO:0000313" key="7">
    <source>
        <dbReference type="Proteomes" id="UP000504632"/>
    </source>
</evidence>
<keyword evidence="4" id="KW-1015">Disulfide bond</keyword>
<dbReference type="Pfam" id="PF07654">
    <property type="entry name" value="C1-set"/>
    <property type="match status" value="1"/>
</dbReference>
<evidence type="ECO:0000256" key="1">
    <source>
        <dbReference type="ARBA" id="ARBA00004479"/>
    </source>
</evidence>
<dbReference type="Proteomes" id="UP000504632">
    <property type="component" value="Chromosome 1"/>
</dbReference>
<dbReference type="InterPro" id="IPR036179">
    <property type="entry name" value="Ig-like_dom_sf"/>
</dbReference>
<dbReference type="GeneID" id="115804963"/>
<reference evidence="8" key="1">
    <citation type="submission" date="2025-08" db="UniProtKB">
        <authorList>
            <consortium name="RefSeq"/>
        </authorList>
    </citation>
    <scope>IDENTIFICATION</scope>
</reference>
<dbReference type="RefSeq" id="XP_030621315.1">
    <property type="nucleotide sequence ID" value="XM_030765455.1"/>
</dbReference>
<evidence type="ECO:0000256" key="5">
    <source>
        <dbReference type="ARBA" id="ARBA00023180"/>
    </source>
</evidence>
<dbReference type="GO" id="GO:0019882">
    <property type="term" value="P:antigen processing and presentation"/>
    <property type="evidence" value="ECO:0007669"/>
    <property type="project" value="InterPro"/>
</dbReference>
<evidence type="ECO:0000256" key="4">
    <source>
        <dbReference type="ARBA" id="ARBA00023157"/>
    </source>
</evidence>
<dbReference type="GO" id="GO:0042613">
    <property type="term" value="C:MHC class II protein complex"/>
    <property type="evidence" value="ECO:0007669"/>
    <property type="project" value="InterPro"/>
</dbReference>
<keyword evidence="7" id="KW-1185">Reference proteome</keyword>
<comment type="subcellular location">
    <subcellularLocation>
        <location evidence="1">Membrane</location>
        <topology evidence="1">Single-pass type I membrane protein</topology>
    </subcellularLocation>
</comment>
<dbReference type="InterPro" id="IPR050160">
    <property type="entry name" value="MHC/Immunoglobulin"/>
</dbReference>
<accession>A0A6J2ULW7</accession>
<dbReference type="PANTHER" id="PTHR19944:SF99">
    <property type="entry name" value="HLA CLASS II HISTOCOMPATIBILITY ANTIGEN, DRB1 BETA CHAIN"/>
    <property type="match status" value="1"/>
</dbReference>
<feature type="domain" description="Immunoglobulin C1-set" evidence="6">
    <location>
        <begin position="88"/>
        <end position="159"/>
    </location>
</feature>
<organism evidence="7 8">
    <name type="scientific">Chanos chanos</name>
    <name type="common">Milkfish</name>
    <name type="synonym">Mugil chanos</name>
    <dbReference type="NCBI Taxonomy" id="29144"/>
    <lineage>
        <taxon>Eukaryota</taxon>
        <taxon>Metazoa</taxon>
        <taxon>Chordata</taxon>
        <taxon>Craniata</taxon>
        <taxon>Vertebrata</taxon>
        <taxon>Euteleostomi</taxon>
        <taxon>Actinopterygii</taxon>
        <taxon>Neopterygii</taxon>
        <taxon>Teleostei</taxon>
        <taxon>Ostariophysi</taxon>
        <taxon>Gonorynchiformes</taxon>
        <taxon>Chanidae</taxon>
        <taxon>Chanos</taxon>
    </lineage>
</organism>
<dbReference type="InterPro" id="IPR003597">
    <property type="entry name" value="Ig_C1-set"/>
</dbReference>
<dbReference type="SMR" id="A0A6J2ULW7"/>
<dbReference type="GO" id="GO:0006955">
    <property type="term" value="P:immune response"/>
    <property type="evidence" value="ECO:0007669"/>
    <property type="project" value="InterPro"/>
</dbReference>
<dbReference type="SUPFAM" id="SSF48726">
    <property type="entry name" value="Immunoglobulin"/>
    <property type="match status" value="1"/>
</dbReference>
<dbReference type="PANTHER" id="PTHR19944">
    <property type="entry name" value="MHC CLASS II-RELATED"/>
    <property type="match status" value="1"/>
</dbReference>
<dbReference type="OrthoDB" id="9940220at2759"/>
<dbReference type="SUPFAM" id="SSF54452">
    <property type="entry name" value="MHC antigen-recognition domain"/>
    <property type="match status" value="1"/>
</dbReference>
<evidence type="ECO:0000259" key="6">
    <source>
        <dbReference type="SMART" id="SM00407"/>
    </source>
</evidence>
<dbReference type="InterPro" id="IPR000353">
    <property type="entry name" value="MHC_II_b_N"/>
</dbReference>
<dbReference type="Gene3D" id="3.10.320.10">
    <property type="entry name" value="Class II Histocompatibility Antigen, M Beta Chain, Chain B, domain 1"/>
    <property type="match status" value="1"/>
</dbReference>
<keyword evidence="5" id="KW-0325">Glycoprotein</keyword>
<dbReference type="InterPro" id="IPR011162">
    <property type="entry name" value="MHC_I/II-like_Ag-recog"/>
</dbReference>
<keyword evidence="3" id="KW-1133">Transmembrane helix</keyword>
<dbReference type="AlphaFoldDB" id="A0A6J2ULW7"/>
<dbReference type="InterPro" id="IPR014745">
    <property type="entry name" value="MHC_II_a/b_N"/>
</dbReference>
<dbReference type="CDD" id="cd00098">
    <property type="entry name" value="IgC1"/>
    <property type="match status" value="1"/>
</dbReference>
<dbReference type="Pfam" id="PF00969">
    <property type="entry name" value="MHC_II_beta"/>
    <property type="match status" value="1"/>
</dbReference>
<keyword evidence="3" id="KW-0472">Membrane</keyword>
<keyword evidence="2" id="KW-0812">Transmembrane</keyword>
<protein>
    <submittedName>
        <fullName evidence="8">Rano class II histocompatibility antigen, A beta chain-like</fullName>
    </submittedName>
</protein>
<dbReference type="InterPro" id="IPR013783">
    <property type="entry name" value="Ig-like_fold"/>
</dbReference>
<evidence type="ECO:0000256" key="2">
    <source>
        <dbReference type="ARBA" id="ARBA00022692"/>
    </source>
</evidence>
<sequence>MELIYSINYNKLELLRFNSGVDKVGGYTDFGIKYAEDLNNRTEWLHNQASKALADCRRYGNQFFPHLNVTVKSHVQLRSVKEAGARHPAMLMCSATDFYPKLIRVYRLKDGKPVTSDVTSSEETADGDLYFQIHSYLEYIPKSGERISCMVDYASFRKKNLCYCT</sequence>
<evidence type="ECO:0000313" key="8">
    <source>
        <dbReference type="RefSeq" id="XP_030621315.1"/>
    </source>
</evidence>
<evidence type="ECO:0000256" key="3">
    <source>
        <dbReference type="ARBA" id="ARBA00022989"/>
    </source>
</evidence>
<proteinExistence type="predicted"/>
<gene>
    <name evidence="8" type="primary">LOC115804963</name>
</gene>
<dbReference type="InParanoid" id="A0A6J2ULW7"/>
<dbReference type="Gene3D" id="2.60.40.10">
    <property type="entry name" value="Immunoglobulins"/>
    <property type="match status" value="1"/>
</dbReference>